<keyword evidence="5 6" id="KW-0472">Membrane</keyword>
<feature type="transmembrane region" description="Helical" evidence="6">
    <location>
        <begin position="185"/>
        <end position="203"/>
    </location>
</feature>
<comment type="subcellular location">
    <subcellularLocation>
        <location evidence="1">Cell membrane</location>
        <topology evidence="1">Multi-pass membrane protein</topology>
    </subcellularLocation>
</comment>
<evidence type="ECO:0008006" key="9">
    <source>
        <dbReference type="Google" id="ProtNLM"/>
    </source>
</evidence>
<proteinExistence type="predicted"/>
<dbReference type="InterPro" id="IPR001123">
    <property type="entry name" value="LeuE-type"/>
</dbReference>
<feature type="transmembrane region" description="Helical" evidence="6">
    <location>
        <begin position="79"/>
        <end position="96"/>
    </location>
</feature>
<organism evidence="7 8">
    <name type="scientific">Muiribacterium halophilum</name>
    <dbReference type="NCBI Taxonomy" id="2053465"/>
    <lineage>
        <taxon>Bacteria</taxon>
        <taxon>Candidatus Muiribacteriota</taxon>
        <taxon>Candidatus Muiribacteriia</taxon>
        <taxon>Candidatus Muiribacteriales</taxon>
        <taxon>Candidatus Muiribacteriaceae</taxon>
        <taxon>Candidatus Muiribacterium</taxon>
    </lineage>
</organism>
<dbReference type="Proteomes" id="UP000234857">
    <property type="component" value="Unassembled WGS sequence"/>
</dbReference>
<keyword evidence="2" id="KW-1003">Cell membrane</keyword>
<evidence type="ECO:0000256" key="6">
    <source>
        <dbReference type="SAM" id="Phobius"/>
    </source>
</evidence>
<sequence>MNLEVLRQIEWLPFMTFIIIANFTPGPNNITSASIGVNRGFKKALIFIIGVLIGVISVMTFGGYLISLLSEDYKEYISYLKYPGAIYIIYLSYSILKSRSSDIQYKKIKGLNTIDGVILQLFNPKLITYSILIYTTYLLPIAYNIFYVFLSAAFLSVFTLLATMSWALFGKIISRLLKNEKQYKLINTVLSLLLIYTAIDILLS</sequence>
<evidence type="ECO:0000313" key="8">
    <source>
        <dbReference type="Proteomes" id="UP000234857"/>
    </source>
</evidence>
<keyword evidence="4 6" id="KW-1133">Transmembrane helix</keyword>
<evidence type="ECO:0000256" key="3">
    <source>
        <dbReference type="ARBA" id="ARBA00022692"/>
    </source>
</evidence>
<reference evidence="7 8" key="1">
    <citation type="submission" date="2017-11" db="EMBL/GenBank/DDBJ databases">
        <title>Genome-resolved metagenomics identifies genetic mobility, metabolic interactions, and unexpected diversity in perchlorate-reducing communities.</title>
        <authorList>
            <person name="Barnum T.P."/>
            <person name="Figueroa I.A."/>
            <person name="Carlstrom C.I."/>
            <person name="Lucas L.N."/>
            <person name="Engelbrektson A.L."/>
            <person name="Coates J.D."/>
        </authorList>
    </citation>
    <scope>NUCLEOTIDE SEQUENCE [LARGE SCALE GENOMIC DNA]</scope>
    <source>
        <strain evidence="7">BM706</strain>
    </source>
</reference>
<dbReference type="GO" id="GO:0015171">
    <property type="term" value="F:amino acid transmembrane transporter activity"/>
    <property type="evidence" value="ECO:0007669"/>
    <property type="project" value="TreeGrafter"/>
</dbReference>
<protein>
    <recommendedName>
        <fullName evidence="9">Lysine transporter LysE</fullName>
    </recommendedName>
</protein>
<dbReference type="GO" id="GO:0033228">
    <property type="term" value="P:cysteine export across plasma membrane"/>
    <property type="evidence" value="ECO:0007669"/>
    <property type="project" value="TreeGrafter"/>
</dbReference>
<evidence type="ECO:0000256" key="4">
    <source>
        <dbReference type="ARBA" id="ARBA00022989"/>
    </source>
</evidence>
<feature type="transmembrane region" description="Helical" evidence="6">
    <location>
        <begin position="117"/>
        <end position="139"/>
    </location>
</feature>
<feature type="transmembrane region" description="Helical" evidence="6">
    <location>
        <begin position="44"/>
        <end position="67"/>
    </location>
</feature>
<dbReference type="Pfam" id="PF01810">
    <property type="entry name" value="LysE"/>
    <property type="match status" value="1"/>
</dbReference>
<feature type="transmembrane region" description="Helical" evidence="6">
    <location>
        <begin position="145"/>
        <end position="173"/>
    </location>
</feature>
<evidence type="ECO:0000256" key="5">
    <source>
        <dbReference type="ARBA" id="ARBA00023136"/>
    </source>
</evidence>
<dbReference type="PANTHER" id="PTHR30086:SF20">
    <property type="entry name" value="ARGININE EXPORTER PROTEIN ARGO-RELATED"/>
    <property type="match status" value="1"/>
</dbReference>
<gene>
    <name evidence="7" type="ORF">C0601_10115</name>
</gene>
<evidence type="ECO:0000256" key="2">
    <source>
        <dbReference type="ARBA" id="ARBA00022475"/>
    </source>
</evidence>
<name>A0A2N5ZCS5_MUIH1</name>
<dbReference type="PANTHER" id="PTHR30086">
    <property type="entry name" value="ARGININE EXPORTER PROTEIN ARGO"/>
    <property type="match status" value="1"/>
</dbReference>
<evidence type="ECO:0000256" key="1">
    <source>
        <dbReference type="ARBA" id="ARBA00004651"/>
    </source>
</evidence>
<accession>A0A2N5ZCS5</accession>
<dbReference type="EMBL" id="PKTG01000114">
    <property type="protein sequence ID" value="PLX16462.1"/>
    <property type="molecule type" value="Genomic_DNA"/>
</dbReference>
<keyword evidence="3 6" id="KW-0812">Transmembrane</keyword>
<comment type="caution">
    <text evidence="7">The sequence shown here is derived from an EMBL/GenBank/DDBJ whole genome shotgun (WGS) entry which is preliminary data.</text>
</comment>
<evidence type="ECO:0000313" key="7">
    <source>
        <dbReference type="EMBL" id="PLX16462.1"/>
    </source>
</evidence>
<dbReference type="GO" id="GO:0005886">
    <property type="term" value="C:plasma membrane"/>
    <property type="evidence" value="ECO:0007669"/>
    <property type="project" value="UniProtKB-SubCell"/>
</dbReference>
<dbReference type="AlphaFoldDB" id="A0A2N5ZCS5"/>